<dbReference type="Pfam" id="PF06985">
    <property type="entry name" value="HET"/>
    <property type="match status" value="1"/>
</dbReference>
<evidence type="ECO:0000313" key="3">
    <source>
        <dbReference type="Proteomes" id="UP000813461"/>
    </source>
</evidence>
<dbReference type="InterPro" id="IPR010730">
    <property type="entry name" value="HET"/>
</dbReference>
<protein>
    <submittedName>
        <fullName evidence="2">Heterokaryon incompatibility protein-domain-containing protein</fullName>
    </submittedName>
</protein>
<dbReference type="PANTHER" id="PTHR33112">
    <property type="entry name" value="DOMAIN PROTEIN, PUTATIVE-RELATED"/>
    <property type="match status" value="1"/>
</dbReference>
<dbReference type="Proteomes" id="UP000813461">
    <property type="component" value="Unassembled WGS sequence"/>
</dbReference>
<gene>
    <name evidence="2" type="ORF">FB567DRAFT_595277</name>
</gene>
<evidence type="ECO:0000259" key="1">
    <source>
        <dbReference type="Pfam" id="PF06985"/>
    </source>
</evidence>
<name>A0A8K0R176_9PLEO</name>
<dbReference type="AlphaFoldDB" id="A0A8K0R176"/>
<dbReference type="OrthoDB" id="2958217at2759"/>
<evidence type="ECO:0000313" key="2">
    <source>
        <dbReference type="EMBL" id="KAH7080950.1"/>
    </source>
</evidence>
<reference evidence="2" key="1">
    <citation type="journal article" date="2021" name="Nat. Commun.">
        <title>Genetic determinants of endophytism in the Arabidopsis root mycobiome.</title>
        <authorList>
            <person name="Mesny F."/>
            <person name="Miyauchi S."/>
            <person name="Thiergart T."/>
            <person name="Pickel B."/>
            <person name="Atanasova L."/>
            <person name="Karlsson M."/>
            <person name="Huettel B."/>
            <person name="Barry K.W."/>
            <person name="Haridas S."/>
            <person name="Chen C."/>
            <person name="Bauer D."/>
            <person name="Andreopoulos W."/>
            <person name="Pangilinan J."/>
            <person name="LaButti K."/>
            <person name="Riley R."/>
            <person name="Lipzen A."/>
            <person name="Clum A."/>
            <person name="Drula E."/>
            <person name="Henrissat B."/>
            <person name="Kohler A."/>
            <person name="Grigoriev I.V."/>
            <person name="Martin F.M."/>
            <person name="Hacquard S."/>
        </authorList>
    </citation>
    <scope>NUCLEOTIDE SEQUENCE</scope>
    <source>
        <strain evidence="2">MPI-SDFR-AT-0120</strain>
    </source>
</reference>
<keyword evidence="3" id="KW-1185">Reference proteome</keyword>
<dbReference type="EMBL" id="JAGMVJ010000015">
    <property type="protein sequence ID" value="KAH7080950.1"/>
    <property type="molecule type" value="Genomic_DNA"/>
</dbReference>
<organism evidence="2 3">
    <name type="scientific">Paraphoma chrysanthemicola</name>
    <dbReference type="NCBI Taxonomy" id="798071"/>
    <lineage>
        <taxon>Eukaryota</taxon>
        <taxon>Fungi</taxon>
        <taxon>Dikarya</taxon>
        <taxon>Ascomycota</taxon>
        <taxon>Pezizomycotina</taxon>
        <taxon>Dothideomycetes</taxon>
        <taxon>Pleosporomycetidae</taxon>
        <taxon>Pleosporales</taxon>
        <taxon>Pleosporineae</taxon>
        <taxon>Phaeosphaeriaceae</taxon>
        <taxon>Paraphoma</taxon>
    </lineage>
</organism>
<accession>A0A8K0R176</accession>
<feature type="domain" description="Heterokaryon incompatibility" evidence="1">
    <location>
        <begin position="71"/>
        <end position="219"/>
    </location>
</feature>
<sequence>MPLFAELQGQHRRRVSEYIPWTWLREALEESSNEAPSSQDTLFSGTKELEDMRVIDVAQAKVVILPDDANYAALSYVWGADSGSQLQATVGNIRLLEQPGSLQDADLPRTILDSLRVCDESGLRYLWVDRLCILQDDVWAKKSIQLNQMAAIYAKAKLTLVAAAGDGANYGLPGVSRPRTVEQKALRLSDSFGLVYGTRSLETCLKESKWNQRGWTYQEHMASSALLFFTNDGLHFQQGYDYNRLTVSEGPAHNGLGSSHNDLSSLAMIETYSRRNLTFPTDVLRALAGSLSAVYGERISFGMPWDHFDSAVLWELDGLRNKDHKYSKRDSVGPHVFPSWSWTSVEGRVVFKSRYHHVYRLAYWGIPVPDTSKSPAAYRWSSIEVSTRHARHAGRSRLWRDDVEICALAALAWLHGCIRTEVPECIQVDCSSEDYIKRLENRWPDRQSSFWQDASRGYDLSEIFRDITPEPHDTTGRILVHAQRASFSLDWDYTENQNEKTDPNAISLLLRTSDHRIAGSITVDNDRAEQFRLTDQRRGDFVVLSISREWLSYVGISVIYGHIPKDSSATSPSKFYGCPCSTDEQQKASSSHVVECPEHPEFHSQISFHTRVIKKSEYSPDDVHLQALMKHFADLSYLDTKGKLLHDMMGIPQLNVMMIAPSRKGTAGEKVYERVGVGKIYLKRWVEARPVFETVKLE</sequence>
<dbReference type="PANTHER" id="PTHR33112:SF1">
    <property type="entry name" value="HETEROKARYON INCOMPATIBILITY DOMAIN-CONTAINING PROTEIN"/>
    <property type="match status" value="1"/>
</dbReference>
<comment type="caution">
    <text evidence="2">The sequence shown here is derived from an EMBL/GenBank/DDBJ whole genome shotgun (WGS) entry which is preliminary data.</text>
</comment>
<proteinExistence type="predicted"/>